<evidence type="ECO:0000256" key="13">
    <source>
        <dbReference type="ARBA" id="ARBA00023136"/>
    </source>
</evidence>
<dbReference type="InterPro" id="IPR039357">
    <property type="entry name" value="SRD5A/TECR"/>
</dbReference>
<dbReference type="AlphaFoldDB" id="X6MCK1"/>
<evidence type="ECO:0000256" key="16">
    <source>
        <dbReference type="ARBA" id="ARBA00058640"/>
    </source>
</evidence>
<keyword evidence="5" id="KW-0444">Lipid biosynthesis</keyword>
<dbReference type="PROSITE" id="PS50244">
    <property type="entry name" value="S5A_REDUCTASE"/>
    <property type="match status" value="1"/>
</dbReference>
<dbReference type="OrthoDB" id="540503at2759"/>
<reference evidence="19 20" key="1">
    <citation type="journal article" date="2013" name="Curr. Biol.">
        <title>The Genome of the Foraminiferan Reticulomyxa filosa.</title>
        <authorList>
            <person name="Glockner G."/>
            <person name="Hulsmann N."/>
            <person name="Schleicher M."/>
            <person name="Noegel A.A."/>
            <person name="Eichinger L."/>
            <person name="Gallinger C."/>
            <person name="Pawlowski J."/>
            <person name="Sierra R."/>
            <person name="Euteneuer U."/>
            <person name="Pillet L."/>
            <person name="Moustafa A."/>
            <person name="Platzer M."/>
            <person name="Groth M."/>
            <person name="Szafranski K."/>
            <person name="Schliwa M."/>
        </authorList>
    </citation>
    <scope>NUCLEOTIDE SEQUENCE [LARGE SCALE GENOMIC DNA]</scope>
</reference>
<keyword evidence="14" id="KW-0275">Fatty acid biosynthesis</keyword>
<comment type="function">
    <text evidence="16">Catalyzes the last of the four reactions of the long-chain fatty acids elongation cycle. This endoplasmic reticulum-bound enzymatic process, allows the addition of 2 carbons to the chain of long- and very long-chain fatty acids/VLCFAs per cycle. This enzyme reduces the trans-2,3-enoyl-CoA fatty acid intermediate to an acyl-CoA that can be further elongated by entering a new cycle of elongation. Thereby, it participates in the production of VLCFAs of different chain lengths that are involved in multiple biological processes as precursors of membrane lipids and lipid mediators.</text>
</comment>
<evidence type="ECO:0000256" key="11">
    <source>
        <dbReference type="ARBA" id="ARBA00023002"/>
    </source>
</evidence>
<evidence type="ECO:0000256" key="17">
    <source>
        <dbReference type="SAM" id="Phobius"/>
    </source>
</evidence>
<accession>X6MCK1</accession>
<keyword evidence="10 17" id="KW-1133">Transmembrane helix</keyword>
<dbReference type="EMBL" id="ASPP01022548">
    <property type="protein sequence ID" value="ETO11361.1"/>
    <property type="molecule type" value="Genomic_DNA"/>
</dbReference>
<keyword evidence="12" id="KW-0443">Lipid metabolism</keyword>
<evidence type="ECO:0000313" key="20">
    <source>
        <dbReference type="Proteomes" id="UP000023152"/>
    </source>
</evidence>
<evidence type="ECO:0000256" key="15">
    <source>
        <dbReference type="ARBA" id="ARBA00051495"/>
    </source>
</evidence>
<gene>
    <name evidence="19" type="ORF">RFI_26014</name>
</gene>
<name>X6MCK1_RETFI</name>
<keyword evidence="8" id="KW-0276">Fatty acid metabolism</keyword>
<dbReference type="PANTHER" id="PTHR10556">
    <property type="entry name" value="3-OXO-5-ALPHA-STEROID 4-DEHYDROGENASE"/>
    <property type="match status" value="1"/>
</dbReference>
<feature type="transmembrane region" description="Helical" evidence="17">
    <location>
        <begin position="67"/>
        <end position="83"/>
    </location>
</feature>
<evidence type="ECO:0000256" key="12">
    <source>
        <dbReference type="ARBA" id="ARBA00023098"/>
    </source>
</evidence>
<evidence type="ECO:0000256" key="10">
    <source>
        <dbReference type="ARBA" id="ARBA00022989"/>
    </source>
</evidence>
<keyword evidence="6 17" id="KW-0812">Transmembrane</keyword>
<keyword evidence="13 17" id="KW-0472">Membrane</keyword>
<comment type="similarity">
    <text evidence="3">Belongs to the steroid 5-alpha reductase family.</text>
</comment>
<comment type="pathway">
    <text evidence="2">Lipid metabolism; fatty acid biosynthesis.</text>
</comment>
<keyword evidence="20" id="KW-1185">Reference proteome</keyword>
<evidence type="ECO:0000313" key="19">
    <source>
        <dbReference type="EMBL" id="ETO11361.1"/>
    </source>
</evidence>
<protein>
    <recommendedName>
        <fullName evidence="4">very-long-chain enoyl-CoA reductase</fullName>
        <ecNumber evidence="4">1.3.1.93</ecNumber>
    </recommendedName>
</protein>
<evidence type="ECO:0000256" key="3">
    <source>
        <dbReference type="ARBA" id="ARBA00007742"/>
    </source>
</evidence>
<feature type="transmembrane region" description="Helical" evidence="17">
    <location>
        <begin position="95"/>
        <end position="117"/>
    </location>
</feature>
<evidence type="ECO:0000256" key="8">
    <source>
        <dbReference type="ARBA" id="ARBA00022832"/>
    </source>
</evidence>
<comment type="caution">
    <text evidence="19">The sequence shown here is derived from an EMBL/GenBank/DDBJ whole genome shotgun (WGS) entry which is preliminary data.</text>
</comment>
<dbReference type="GO" id="GO:0005789">
    <property type="term" value="C:endoplasmic reticulum membrane"/>
    <property type="evidence" value="ECO:0007669"/>
    <property type="project" value="UniProtKB-SubCell"/>
</dbReference>
<evidence type="ECO:0000256" key="4">
    <source>
        <dbReference type="ARBA" id="ARBA00012530"/>
    </source>
</evidence>
<dbReference type="FunFam" id="1.20.120.1630:FF:000010">
    <property type="entry name" value="Steroid alpha reductase family protein"/>
    <property type="match status" value="1"/>
</dbReference>
<evidence type="ECO:0000256" key="7">
    <source>
        <dbReference type="ARBA" id="ARBA00022824"/>
    </source>
</evidence>
<evidence type="ECO:0000256" key="9">
    <source>
        <dbReference type="ARBA" id="ARBA00022857"/>
    </source>
</evidence>
<keyword evidence="7" id="KW-0256">Endoplasmic reticulum</keyword>
<evidence type="ECO:0000259" key="18">
    <source>
        <dbReference type="Pfam" id="PF02544"/>
    </source>
</evidence>
<sequence>MVAHALPYYFPAFFYGAEHANFRKSLTQQVAFALVIFHYFKREFETAVIHRFSNETMPILNIFKNSGHYWGLGGIFISYFLYHPKFTQPFAEPTIIYGLAGLMVLCELGNLHAHYTLRNLRPPGTKERGIPKGQLFSLVSCANYTWEISSWFFFSILTSCFTSWVFLLVSFLQMLEWAFKKHRKYKQEFPDYPRRRKAILPFLL</sequence>
<evidence type="ECO:0000256" key="5">
    <source>
        <dbReference type="ARBA" id="ARBA00022516"/>
    </source>
</evidence>
<evidence type="ECO:0000256" key="6">
    <source>
        <dbReference type="ARBA" id="ARBA00022692"/>
    </source>
</evidence>
<comment type="catalytic activity">
    <reaction evidence="15">
        <text>a very-long-chain 2,3-saturated fatty acyl-CoA + NADP(+) = a very-long-chain (2E)-enoyl-CoA + NADPH + H(+)</text>
        <dbReference type="Rhea" id="RHEA:14473"/>
        <dbReference type="ChEBI" id="CHEBI:15378"/>
        <dbReference type="ChEBI" id="CHEBI:57783"/>
        <dbReference type="ChEBI" id="CHEBI:58349"/>
        <dbReference type="ChEBI" id="CHEBI:83724"/>
        <dbReference type="ChEBI" id="CHEBI:83728"/>
        <dbReference type="EC" id="1.3.1.93"/>
    </reaction>
</comment>
<feature type="domain" description="3-oxo-5-alpha-steroid 4-dehydrogenase C-terminal" evidence="18">
    <location>
        <begin position="56"/>
        <end position="204"/>
    </location>
</feature>
<dbReference type="GO" id="GO:0042761">
    <property type="term" value="P:very long-chain fatty acid biosynthetic process"/>
    <property type="evidence" value="ECO:0007669"/>
    <property type="project" value="TreeGrafter"/>
</dbReference>
<dbReference type="InterPro" id="IPR001104">
    <property type="entry name" value="3-oxo-5_a-steroid_4-DH_C"/>
</dbReference>
<organism evidence="19 20">
    <name type="scientific">Reticulomyxa filosa</name>
    <dbReference type="NCBI Taxonomy" id="46433"/>
    <lineage>
        <taxon>Eukaryota</taxon>
        <taxon>Sar</taxon>
        <taxon>Rhizaria</taxon>
        <taxon>Retaria</taxon>
        <taxon>Foraminifera</taxon>
        <taxon>Monothalamids</taxon>
        <taxon>Reticulomyxidae</taxon>
        <taxon>Reticulomyxa</taxon>
    </lineage>
</organism>
<dbReference type="PANTHER" id="PTHR10556:SF28">
    <property type="entry name" value="VERY-LONG-CHAIN ENOYL-COA REDUCTASE"/>
    <property type="match status" value="1"/>
</dbReference>
<evidence type="ECO:0000256" key="2">
    <source>
        <dbReference type="ARBA" id="ARBA00005194"/>
    </source>
</evidence>
<keyword evidence="11" id="KW-0560">Oxidoreductase</keyword>
<keyword evidence="9" id="KW-0521">NADP</keyword>
<comment type="subcellular location">
    <subcellularLocation>
        <location evidence="1">Endoplasmic reticulum membrane</location>
        <topology evidence="1">Multi-pass membrane protein</topology>
    </subcellularLocation>
</comment>
<dbReference type="GO" id="GO:0102758">
    <property type="term" value="F:very-long-chain enoyl-CoA reductase activity"/>
    <property type="evidence" value="ECO:0007669"/>
    <property type="project" value="UniProtKB-EC"/>
</dbReference>
<dbReference type="Pfam" id="PF02544">
    <property type="entry name" value="Steroid_dh"/>
    <property type="match status" value="1"/>
</dbReference>
<dbReference type="Proteomes" id="UP000023152">
    <property type="component" value="Unassembled WGS sequence"/>
</dbReference>
<proteinExistence type="inferred from homology"/>
<dbReference type="EC" id="1.3.1.93" evidence="4"/>
<feature type="transmembrane region" description="Helical" evidence="17">
    <location>
        <begin position="152"/>
        <end position="175"/>
    </location>
</feature>
<evidence type="ECO:0000256" key="14">
    <source>
        <dbReference type="ARBA" id="ARBA00023160"/>
    </source>
</evidence>
<evidence type="ECO:0000256" key="1">
    <source>
        <dbReference type="ARBA" id="ARBA00004477"/>
    </source>
</evidence>